<evidence type="ECO:0000256" key="2">
    <source>
        <dbReference type="ARBA" id="ARBA00022692"/>
    </source>
</evidence>
<evidence type="ECO:0000256" key="5">
    <source>
        <dbReference type="RuleBase" id="RU362022"/>
    </source>
</evidence>
<dbReference type="Pfam" id="PF04140">
    <property type="entry name" value="ICMT"/>
    <property type="match status" value="1"/>
</dbReference>
<protein>
    <recommendedName>
        <fullName evidence="5">Protein-S-isoprenylcysteine O-methyltransferase</fullName>
        <ecNumber evidence="5">2.1.1.100</ecNumber>
    </recommendedName>
</protein>
<keyword evidence="7" id="KW-1185">Reference proteome</keyword>
<feature type="transmembrane region" description="Helical" evidence="5">
    <location>
        <begin position="35"/>
        <end position="57"/>
    </location>
</feature>
<feature type="transmembrane region" description="Helical" evidence="5">
    <location>
        <begin position="77"/>
        <end position="104"/>
    </location>
</feature>
<keyword evidence="5" id="KW-0489">Methyltransferase</keyword>
<evidence type="ECO:0000256" key="1">
    <source>
        <dbReference type="ARBA" id="ARBA00004141"/>
    </source>
</evidence>
<accession>A0A197JQV1</accession>
<gene>
    <name evidence="6" type="ORF">K457DRAFT_78607</name>
</gene>
<keyword evidence="2 5" id="KW-0812">Transmembrane</keyword>
<keyword evidence="4 5" id="KW-0472">Membrane</keyword>
<comment type="similarity">
    <text evidence="5">Belongs to the class VI-like SAM-binding methyltransferase superfamily. Isoprenylcysteine carboxyl methyltransferase family.</text>
</comment>
<evidence type="ECO:0000256" key="4">
    <source>
        <dbReference type="ARBA" id="ARBA00023136"/>
    </source>
</evidence>
<dbReference type="InterPro" id="IPR007269">
    <property type="entry name" value="ICMT_MeTrfase"/>
</dbReference>
<reference evidence="6 7" key="1">
    <citation type="submission" date="2016-05" db="EMBL/GenBank/DDBJ databases">
        <title>Genome sequencing reveals origins of a unique bacterial endosymbiosis in the earliest lineages of terrestrial Fungi.</title>
        <authorList>
            <consortium name="DOE Joint Genome Institute"/>
            <person name="Uehling J."/>
            <person name="Gryganskyi A."/>
            <person name="Hameed K."/>
            <person name="Tschaplinski T."/>
            <person name="Misztal P."/>
            <person name="Wu S."/>
            <person name="Desiro A."/>
            <person name="Vande Pol N."/>
            <person name="Du Z.-Y."/>
            <person name="Zienkiewicz A."/>
            <person name="Zienkiewicz K."/>
            <person name="Morin E."/>
            <person name="Tisserant E."/>
            <person name="Splivallo R."/>
            <person name="Hainaut M."/>
            <person name="Henrissat B."/>
            <person name="Ohm R."/>
            <person name="Kuo A."/>
            <person name="Yan J."/>
            <person name="Lipzen A."/>
            <person name="Nolan M."/>
            <person name="Labutti K."/>
            <person name="Barry K."/>
            <person name="Goldstein A."/>
            <person name="Labbe J."/>
            <person name="Schadt C."/>
            <person name="Tuskan G."/>
            <person name="Grigoriev I."/>
            <person name="Martin F."/>
            <person name="Vilgalys R."/>
            <person name="Bonito G."/>
        </authorList>
    </citation>
    <scope>NUCLEOTIDE SEQUENCE [LARGE SCALE GENOMIC DNA]</scope>
    <source>
        <strain evidence="6 7">AG-77</strain>
    </source>
</reference>
<dbReference type="EC" id="2.1.1.100" evidence="5"/>
<dbReference type="Gene3D" id="1.20.120.1630">
    <property type="match status" value="1"/>
</dbReference>
<dbReference type="GO" id="GO:0004671">
    <property type="term" value="F:protein C-terminal S-isoprenylcysteine carboxyl O-methyltransferase activity"/>
    <property type="evidence" value="ECO:0007669"/>
    <property type="project" value="UniProtKB-EC"/>
</dbReference>
<dbReference type="GO" id="GO:0032259">
    <property type="term" value="P:methylation"/>
    <property type="evidence" value="ECO:0007669"/>
    <property type="project" value="UniProtKB-KW"/>
</dbReference>
<evidence type="ECO:0000313" key="6">
    <source>
        <dbReference type="EMBL" id="OAQ26841.1"/>
    </source>
</evidence>
<organism evidence="6 7">
    <name type="scientific">Linnemannia elongata AG-77</name>
    <dbReference type="NCBI Taxonomy" id="1314771"/>
    <lineage>
        <taxon>Eukaryota</taxon>
        <taxon>Fungi</taxon>
        <taxon>Fungi incertae sedis</taxon>
        <taxon>Mucoromycota</taxon>
        <taxon>Mortierellomycotina</taxon>
        <taxon>Mortierellomycetes</taxon>
        <taxon>Mortierellales</taxon>
        <taxon>Mortierellaceae</taxon>
        <taxon>Linnemannia</taxon>
    </lineage>
</organism>
<keyword evidence="5" id="KW-0808">Transferase</keyword>
<proteinExistence type="inferred from homology"/>
<name>A0A197JQV1_9FUNG</name>
<dbReference type="Proteomes" id="UP000078512">
    <property type="component" value="Unassembled WGS sequence"/>
</dbReference>
<sequence length="137" mass="16448">MLLRRWTYSALDRFFTYQLTIRPGHRLVKTGPYRLLLHPSYTGAVFNATAVYMVLWYKGLWDVAAYYLARSIGYSAGFFTMPFGIDMGMLLPVLFGVFMAQMFLRRYKKEEMMLREHFGKEWDEYASKRWRFVPFIY</sequence>
<comment type="caution">
    <text evidence="5">Lacks conserved residue(s) required for the propagation of feature annotation.</text>
</comment>
<evidence type="ECO:0000313" key="7">
    <source>
        <dbReference type="Proteomes" id="UP000078512"/>
    </source>
</evidence>
<keyword evidence="5" id="KW-0256">Endoplasmic reticulum</keyword>
<keyword evidence="3 5" id="KW-1133">Transmembrane helix</keyword>
<comment type="catalytic activity">
    <reaction evidence="5">
        <text>[protein]-C-terminal S-[(2E,6E)-farnesyl]-L-cysteine + S-adenosyl-L-methionine = [protein]-C-terminal S-[(2E,6E)-farnesyl]-L-cysteine methyl ester + S-adenosyl-L-homocysteine</text>
        <dbReference type="Rhea" id="RHEA:21672"/>
        <dbReference type="Rhea" id="RHEA-COMP:12125"/>
        <dbReference type="Rhea" id="RHEA-COMP:12126"/>
        <dbReference type="ChEBI" id="CHEBI:57856"/>
        <dbReference type="ChEBI" id="CHEBI:59789"/>
        <dbReference type="ChEBI" id="CHEBI:90510"/>
        <dbReference type="ChEBI" id="CHEBI:90511"/>
        <dbReference type="EC" id="2.1.1.100"/>
    </reaction>
</comment>
<dbReference type="OrthoDB" id="422086at2759"/>
<dbReference type="PANTHER" id="PTHR12714:SF9">
    <property type="entry name" value="PROTEIN-S-ISOPRENYLCYSTEINE O-METHYLTRANSFERASE"/>
    <property type="match status" value="1"/>
</dbReference>
<dbReference type="EMBL" id="KV442063">
    <property type="protein sequence ID" value="OAQ26841.1"/>
    <property type="molecule type" value="Genomic_DNA"/>
</dbReference>
<evidence type="ECO:0000256" key="3">
    <source>
        <dbReference type="ARBA" id="ARBA00022989"/>
    </source>
</evidence>
<dbReference type="PANTHER" id="PTHR12714">
    <property type="entry name" value="PROTEIN-S ISOPRENYLCYSTEINE O-METHYLTRANSFERASE"/>
    <property type="match status" value="1"/>
</dbReference>
<dbReference type="AlphaFoldDB" id="A0A197JQV1"/>
<dbReference type="GO" id="GO:0005789">
    <property type="term" value="C:endoplasmic reticulum membrane"/>
    <property type="evidence" value="ECO:0007669"/>
    <property type="project" value="UniProtKB-SubCell"/>
</dbReference>
<comment type="subcellular location">
    <subcellularLocation>
        <location evidence="5">Endoplasmic reticulum membrane</location>
        <topology evidence="5">Multi-pass membrane protein</topology>
    </subcellularLocation>
    <subcellularLocation>
        <location evidence="1">Membrane</location>
        <topology evidence="1">Multi-pass membrane protein</topology>
    </subcellularLocation>
</comment>
<dbReference type="STRING" id="1314771.A0A197JQV1"/>
<keyword evidence="5" id="KW-0949">S-adenosyl-L-methionine</keyword>